<feature type="compositionally biased region" description="Basic and acidic residues" evidence="7">
    <location>
        <begin position="280"/>
        <end position="295"/>
    </location>
</feature>
<keyword evidence="3" id="KW-1003">Cell membrane</keyword>
<dbReference type="STRING" id="1676925.ENSPKIP00000017174"/>
<dbReference type="PROSITE" id="PS00856">
    <property type="entry name" value="GUANYLATE_KINASE_1"/>
    <property type="match status" value="1"/>
</dbReference>
<feature type="domain" description="PDZ" evidence="10">
    <location>
        <begin position="409"/>
        <end position="478"/>
    </location>
</feature>
<dbReference type="Ensembl" id="ENSPKIT00000041682.1">
    <property type="protein sequence ID" value="ENSPKIP00000017174.1"/>
    <property type="gene ID" value="ENSPKIG00000003184.1"/>
</dbReference>
<evidence type="ECO:0000256" key="6">
    <source>
        <dbReference type="ARBA" id="ARBA00023136"/>
    </source>
</evidence>
<dbReference type="FunFam" id="2.30.42.10:FF:000015">
    <property type="entry name" value="Membrane associated guanylate kinase, WW and PDZ domain containing 1"/>
    <property type="match status" value="1"/>
</dbReference>
<dbReference type="SUPFAM" id="SSF51045">
    <property type="entry name" value="WW domain"/>
    <property type="match status" value="1"/>
</dbReference>
<dbReference type="CDD" id="cd00201">
    <property type="entry name" value="WW"/>
    <property type="match status" value="1"/>
</dbReference>
<dbReference type="CDD" id="cd06733">
    <property type="entry name" value="PDZ3_MAGI-1_3-like"/>
    <property type="match status" value="1"/>
</dbReference>
<dbReference type="PROSITE" id="PS01159">
    <property type="entry name" value="WW_DOMAIN_1"/>
    <property type="match status" value="1"/>
</dbReference>
<comment type="subcellular location">
    <subcellularLocation>
        <location evidence="1">Cell membrane</location>
        <topology evidence="1">Peripheral membrane protein</topology>
    </subcellularLocation>
</comment>
<feature type="compositionally biased region" description="Polar residues" evidence="7">
    <location>
        <begin position="1376"/>
        <end position="1386"/>
    </location>
</feature>
<dbReference type="InterPro" id="IPR036020">
    <property type="entry name" value="WW_dom_sf"/>
</dbReference>
<dbReference type="PROSITE" id="PS50106">
    <property type="entry name" value="PDZ"/>
    <property type="match status" value="6"/>
</dbReference>
<dbReference type="Pfam" id="PF16663">
    <property type="entry name" value="MAGI_u1"/>
    <property type="match status" value="1"/>
</dbReference>
<keyword evidence="4" id="KW-0597">Phosphoprotein</keyword>
<dbReference type="Pfam" id="PF17820">
    <property type="entry name" value="PDZ_6"/>
    <property type="match status" value="1"/>
</dbReference>
<evidence type="ECO:0000256" key="4">
    <source>
        <dbReference type="ARBA" id="ARBA00022553"/>
    </source>
</evidence>
<evidence type="ECO:0000259" key="8">
    <source>
        <dbReference type="PROSITE" id="PS50020"/>
    </source>
</evidence>
<dbReference type="GO" id="GO:0039021">
    <property type="term" value="P:pronephric glomerulus development"/>
    <property type="evidence" value="ECO:0007669"/>
    <property type="project" value="Ensembl"/>
</dbReference>
<keyword evidence="12" id="KW-1185">Reference proteome</keyword>
<dbReference type="SUPFAM" id="SSF50156">
    <property type="entry name" value="PDZ domain-like"/>
    <property type="match status" value="6"/>
</dbReference>
<feature type="compositionally biased region" description="Polar residues" evidence="7">
    <location>
        <begin position="1303"/>
        <end position="1317"/>
    </location>
</feature>
<feature type="domain" description="WW" evidence="8">
    <location>
        <begin position="301"/>
        <end position="334"/>
    </location>
</feature>
<dbReference type="GO" id="GO:0030159">
    <property type="term" value="F:signaling receptor complex adaptor activity"/>
    <property type="evidence" value="ECO:0007669"/>
    <property type="project" value="TreeGrafter"/>
</dbReference>
<dbReference type="GO" id="GO:0005886">
    <property type="term" value="C:plasma membrane"/>
    <property type="evidence" value="ECO:0007669"/>
    <property type="project" value="UniProtKB-SubCell"/>
</dbReference>
<dbReference type="GO" id="GO:0005911">
    <property type="term" value="C:cell-cell junction"/>
    <property type="evidence" value="ECO:0007669"/>
    <property type="project" value="TreeGrafter"/>
</dbReference>
<dbReference type="GO" id="GO:0046332">
    <property type="term" value="F:SMAD binding"/>
    <property type="evidence" value="ECO:0007669"/>
    <property type="project" value="TreeGrafter"/>
</dbReference>
<organism evidence="11 12">
    <name type="scientific">Paramormyrops kingsleyae</name>
    <dbReference type="NCBI Taxonomy" id="1676925"/>
    <lineage>
        <taxon>Eukaryota</taxon>
        <taxon>Metazoa</taxon>
        <taxon>Chordata</taxon>
        <taxon>Craniata</taxon>
        <taxon>Vertebrata</taxon>
        <taxon>Euteleostomi</taxon>
        <taxon>Actinopterygii</taxon>
        <taxon>Neopterygii</taxon>
        <taxon>Teleostei</taxon>
        <taxon>Osteoglossocephala</taxon>
        <taxon>Osteoglossomorpha</taxon>
        <taxon>Osteoglossiformes</taxon>
        <taxon>Mormyridae</taxon>
        <taxon>Paramormyrops</taxon>
    </lineage>
</organism>
<dbReference type="PANTHER" id="PTHR10316">
    <property type="entry name" value="MEMBRANE ASSOCIATED GUANYLATE KINASE-RELATED"/>
    <property type="match status" value="1"/>
</dbReference>
<feature type="compositionally biased region" description="Polar residues" evidence="7">
    <location>
        <begin position="844"/>
        <end position="864"/>
    </location>
</feature>
<dbReference type="Pfam" id="PF00397">
    <property type="entry name" value="WW"/>
    <property type="match status" value="1"/>
</dbReference>
<feature type="domain" description="PDZ" evidence="10">
    <location>
        <begin position="746"/>
        <end position="828"/>
    </location>
</feature>
<dbReference type="InterPro" id="IPR041489">
    <property type="entry name" value="PDZ_6"/>
</dbReference>
<evidence type="ECO:0000256" key="7">
    <source>
        <dbReference type="SAM" id="MobiDB-lite"/>
    </source>
</evidence>
<dbReference type="Pfam" id="PF00625">
    <property type="entry name" value="Guanylate_kin"/>
    <property type="match status" value="1"/>
</dbReference>
<feature type="region of interest" description="Disordered" evidence="7">
    <location>
        <begin position="979"/>
        <end position="1074"/>
    </location>
</feature>
<feature type="compositionally biased region" description="Polar residues" evidence="7">
    <location>
        <begin position="995"/>
        <end position="1021"/>
    </location>
</feature>
<dbReference type="InterPro" id="IPR008144">
    <property type="entry name" value="Guanylate_kin-like_dom"/>
</dbReference>
<dbReference type="InterPro" id="IPR027417">
    <property type="entry name" value="P-loop_NTPase"/>
</dbReference>
<reference evidence="11" key="1">
    <citation type="submission" date="2025-08" db="UniProtKB">
        <authorList>
            <consortium name="Ensembl"/>
        </authorList>
    </citation>
    <scope>IDENTIFICATION</scope>
</reference>
<reference evidence="11" key="2">
    <citation type="submission" date="2025-09" db="UniProtKB">
        <authorList>
            <consortium name="Ensembl"/>
        </authorList>
    </citation>
    <scope>IDENTIFICATION</scope>
</reference>
<dbReference type="CDD" id="cd06732">
    <property type="entry name" value="PDZ2_MAGI-1_3-like"/>
    <property type="match status" value="1"/>
</dbReference>
<dbReference type="GO" id="GO:0043113">
    <property type="term" value="P:receptor clustering"/>
    <property type="evidence" value="ECO:0007669"/>
    <property type="project" value="TreeGrafter"/>
</dbReference>
<dbReference type="InterPro" id="IPR001478">
    <property type="entry name" value="PDZ"/>
</dbReference>
<protein>
    <submittedName>
        <fullName evidence="11">Membrane associated guanylate kinase, WW and PDZ domain containing 2</fullName>
    </submittedName>
</protein>
<evidence type="ECO:0000256" key="1">
    <source>
        <dbReference type="ARBA" id="ARBA00004202"/>
    </source>
</evidence>
<dbReference type="InterPro" id="IPR036034">
    <property type="entry name" value="PDZ_sf"/>
</dbReference>
<feature type="domain" description="Guanylate kinase-like" evidence="9">
    <location>
        <begin position="108"/>
        <end position="184"/>
    </location>
</feature>
<dbReference type="FunFam" id="3.30.63.10:FF:000003">
    <property type="entry name" value="Membrane-associated guanylate kinase, WW and PDZ domain-containing protein 3 isoform 1"/>
    <property type="match status" value="1"/>
</dbReference>
<dbReference type="CDD" id="cd06731">
    <property type="entry name" value="PDZ1_MAGI-1_3-like"/>
    <property type="match status" value="1"/>
</dbReference>
<feature type="domain" description="PDZ" evidence="10">
    <location>
        <begin position="1116"/>
        <end position="1198"/>
    </location>
</feature>
<dbReference type="InterPro" id="IPR001202">
    <property type="entry name" value="WW_dom"/>
</dbReference>
<feature type="region of interest" description="Disordered" evidence="7">
    <location>
        <begin position="694"/>
        <end position="722"/>
    </location>
</feature>
<dbReference type="InterPro" id="IPR008145">
    <property type="entry name" value="GK/Ca_channel_bsu"/>
</dbReference>
<dbReference type="Gene3D" id="2.30.42.10">
    <property type="match status" value="6"/>
</dbReference>
<dbReference type="GO" id="GO:0030425">
    <property type="term" value="C:dendrite"/>
    <property type="evidence" value="ECO:0007669"/>
    <property type="project" value="TreeGrafter"/>
</dbReference>
<dbReference type="GO" id="GO:0031697">
    <property type="term" value="F:beta-1 adrenergic receptor binding"/>
    <property type="evidence" value="ECO:0007669"/>
    <property type="project" value="TreeGrafter"/>
</dbReference>
<dbReference type="FunFam" id="2.30.42.10:FF:000150">
    <property type="entry name" value="Membrane associated guanylate kinase, WW and PDZ domain containing 2"/>
    <property type="match status" value="1"/>
</dbReference>
<dbReference type="SUPFAM" id="SSF52540">
    <property type="entry name" value="P-loop containing nucleoside triphosphate hydrolases"/>
    <property type="match status" value="1"/>
</dbReference>
<dbReference type="PROSITE" id="PS50020">
    <property type="entry name" value="WW_DOMAIN_2"/>
    <property type="match status" value="1"/>
</dbReference>
<dbReference type="GO" id="GO:0007165">
    <property type="term" value="P:signal transduction"/>
    <property type="evidence" value="ECO:0007669"/>
    <property type="project" value="TreeGrafter"/>
</dbReference>
<dbReference type="FunFam" id="2.30.42.10:FF:000006">
    <property type="entry name" value="Membrane associated guanylate kinase, WW and PDZ domain containing 1"/>
    <property type="match status" value="1"/>
</dbReference>
<dbReference type="SMART" id="SM00072">
    <property type="entry name" value="GuKc"/>
    <property type="match status" value="1"/>
</dbReference>
<name>A0A3B3RFI7_9TELE</name>
<dbReference type="GO" id="GO:0005737">
    <property type="term" value="C:cytoplasm"/>
    <property type="evidence" value="ECO:0007669"/>
    <property type="project" value="TreeGrafter"/>
</dbReference>
<evidence type="ECO:0000313" key="12">
    <source>
        <dbReference type="Proteomes" id="UP000261540"/>
    </source>
</evidence>
<feature type="compositionally biased region" description="Basic and acidic residues" evidence="7">
    <location>
        <begin position="1255"/>
        <end position="1265"/>
    </location>
</feature>
<dbReference type="Proteomes" id="UP000261540">
    <property type="component" value="Unplaced"/>
</dbReference>
<dbReference type="SMART" id="SM00456">
    <property type="entry name" value="WW"/>
    <property type="match status" value="1"/>
</dbReference>
<dbReference type="FunFam" id="2.30.42.10:FF:000113">
    <property type="entry name" value="Membrane associated guanylate kinase, WW and PDZ domain containing 2"/>
    <property type="match status" value="1"/>
</dbReference>
<feature type="region of interest" description="Disordered" evidence="7">
    <location>
        <begin position="831"/>
        <end position="886"/>
    </location>
</feature>
<accession>A0A3B3RFI7</accession>
<feature type="compositionally biased region" description="Polar residues" evidence="7">
    <location>
        <begin position="261"/>
        <end position="279"/>
    </location>
</feature>
<dbReference type="FunFam" id="2.20.70.10:FF:000002">
    <property type="entry name" value="Membrane-associated guanylate kinase, WW and PDZ domain-containing protein 3 isoform 1"/>
    <property type="match status" value="1"/>
</dbReference>
<keyword evidence="6" id="KW-0472">Membrane</keyword>
<feature type="domain" description="PDZ" evidence="10">
    <location>
        <begin position="587"/>
        <end position="650"/>
    </location>
</feature>
<evidence type="ECO:0000256" key="5">
    <source>
        <dbReference type="ARBA" id="ARBA00022737"/>
    </source>
</evidence>
<dbReference type="FunFam" id="2.30.42.10:FF:000155">
    <property type="entry name" value="membrane-associated guanylate kinase, WW and PDZ domain-containing protein 2 isoform X4"/>
    <property type="match status" value="1"/>
</dbReference>
<evidence type="ECO:0000256" key="3">
    <source>
        <dbReference type="ARBA" id="ARBA00022475"/>
    </source>
</evidence>
<sequence>MSKSLKKQNHWTNKVHEIVLGKSNEGELGFELKGGAENGQFPHIGELRNAKVAVQSGKLSQDELLLEVNDTPVAGLTTRDVLAVVRHCKDPIRLKCVKQGGIVDKDLRRYLNLRFQKGSVDHELQQTIRDNLYLRTVPCTTRQPKEGEVPGVDYNFVTVDRFIELEKSGALLESGTYEDNYYGTPKPPAEPTPLLLNVTEQILPGARPSAEGKRKRNKSVTNMEKTGIEPPEEEEEERPIVNGNGVNITPESSEHEDKSTDASGDSTTQNESATLTSMEVSKEEGEPPKSPPKPDENDELGPLPDNWEMAYTEKGEVYFIDHNTKTTSWLDPRLAKKAKPPEECREDGESARPPCASAVMLLPIWSCYITQMPRLMAQKHNAPSMRRKPLKHKPLFTRDPAQLKGTFLSTTLQKSNMGFGFTIIGGDEPDEFLQVKSVIPDGPAAQDGKMDTGDVIVYINNVCVLGTTHADVVKLFQSVPIGQSVSLVLCRGYPLPYDPEDPASSMISPMGLMERPLVVNGRNNYDSYMEYISRTARFVQEHGELLPPAQQQPPLQAHPGDTHLDSTPHEDNVSMASSGATPAELLTITMVKGADGFGFTIADSGAGQRVKQVLEPQGCPGLQEGDLIVEINQQPAQALSHAQVVELLKECPVGAEATLTVQRGHFSPWKTPKQVLEQWDLQGSPQTSLSAPVLPQSTPFPTHHLHRASVPDSAEGFDLNKPDPYDLYEKSRAIYESRRSEYLELDVHLRRQKSGFGFRILGGDEAGQAILIGAIIEKSPADRDGRLRPGDELVFVDGVPVLGKTHRHVIDLMHAAARNGQVNLTVRRRIQGTGDEPCPENGRSPGSVSTQHSSPRSDFASSSIAPGPATGCGSAPEAPPPQGAQTSDVVIHRKENEGFGFVIISSLNRPESNVTITVPHKIGRIIEASPADRCGKLKVGDRILAVNAQSIVDMPHADIVKLIKDAGLSVTLRIIPQEEISSPPSAPSSEKQSPMAQQHSPIAQSSPAPQTSPVAQHSPVTQAPAPAPAPPPQLYSHDGSYRSEVKARQDVKPDVQQPPYTDYRQPPVDYRHPPVVDYRQTSTLDYRHPPLMDYRPDGRQFPISDYRQPQDFDFFTVELEKSAKGFGFSIRGGREYKMDLFVLRLADDGPAVRNGRMRVGDQIIEINGESTRDMTHGHAIELIKSGGRRVRLLLKRGTGQVPEYVDSPTPWDARPAASPSLSEVAPPPEALNATPSPSSLPAPPLDPQHLLSPETGREPMHDSMAEHLSSPGRAEQAAPGRSAPHRENRHLPHSLKATGLGDTHSNVNGGTPSNGGSTDRPAQEKSGPRDPERVSVEARPYRGSKGNSGGSAMAGRKATVSPGPWKIPGSDKLPSTLRSGTSTVSR</sequence>
<dbReference type="InterPro" id="IPR020590">
    <property type="entry name" value="Guanylate_kinase_CS"/>
</dbReference>
<dbReference type="CDD" id="cd06735">
    <property type="entry name" value="PDZ5_MAGI-1_3-like"/>
    <property type="match status" value="1"/>
</dbReference>
<proteinExistence type="inferred from homology"/>
<evidence type="ECO:0000313" key="11">
    <source>
        <dbReference type="Ensembl" id="ENSPKIP00000017174.1"/>
    </source>
</evidence>
<dbReference type="Gene3D" id="2.20.70.10">
    <property type="match status" value="1"/>
</dbReference>
<feature type="region of interest" description="Disordered" evidence="7">
    <location>
        <begin position="1201"/>
        <end position="1386"/>
    </location>
</feature>
<feature type="domain" description="PDZ" evidence="10">
    <location>
        <begin position="17"/>
        <end position="100"/>
    </location>
</feature>
<dbReference type="SMART" id="SM00228">
    <property type="entry name" value="PDZ"/>
    <property type="match status" value="6"/>
</dbReference>
<feature type="compositionally biased region" description="Low complexity" evidence="7">
    <location>
        <begin position="979"/>
        <end position="994"/>
    </location>
</feature>
<dbReference type="PROSITE" id="PS50052">
    <property type="entry name" value="GUANYLATE_KINASE_2"/>
    <property type="match status" value="1"/>
</dbReference>
<keyword evidence="5" id="KW-0677">Repeat</keyword>
<feature type="domain" description="PDZ" evidence="10">
    <location>
        <begin position="888"/>
        <end position="978"/>
    </location>
</feature>
<feature type="compositionally biased region" description="Low complexity" evidence="7">
    <location>
        <begin position="548"/>
        <end position="557"/>
    </location>
</feature>
<dbReference type="CDD" id="cd06730">
    <property type="entry name" value="PDZ0_MAGI-1_3-like"/>
    <property type="match status" value="1"/>
</dbReference>
<dbReference type="FunFam" id="2.30.42.10:FF:000005">
    <property type="entry name" value="Membrane associated guanylate kinase, WW and PDZ domain containing 1"/>
    <property type="match status" value="1"/>
</dbReference>
<feature type="compositionally biased region" description="Basic and acidic residues" evidence="7">
    <location>
        <begin position="560"/>
        <end position="572"/>
    </location>
</feature>
<dbReference type="Pfam" id="PF00595">
    <property type="entry name" value="PDZ"/>
    <property type="match status" value="5"/>
</dbReference>
<evidence type="ECO:0000259" key="10">
    <source>
        <dbReference type="PROSITE" id="PS50106"/>
    </source>
</evidence>
<evidence type="ECO:0000256" key="2">
    <source>
        <dbReference type="ARBA" id="ARBA00007014"/>
    </source>
</evidence>
<feature type="compositionally biased region" description="Basic and acidic residues" evidence="7">
    <location>
        <begin position="1039"/>
        <end position="1053"/>
    </location>
</feature>
<dbReference type="Gene3D" id="3.30.63.10">
    <property type="entry name" value="Guanylate Kinase phosphate binding domain"/>
    <property type="match status" value="1"/>
</dbReference>
<dbReference type="CDD" id="cd06734">
    <property type="entry name" value="PDZ4_MAGI-1_3-like"/>
    <property type="match status" value="1"/>
</dbReference>
<feature type="compositionally biased region" description="Basic and acidic residues" evidence="7">
    <location>
        <begin position="1321"/>
        <end position="1340"/>
    </location>
</feature>
<evidence type="ECO:0000259" key="9">
    <source>
        <dbReference type="PROSITE" id="PS50052"/>
    </source>
</evidence>
<dbReference type="PANTHER" id="PTHR10316:SF27">
    <property type="entry name" value="MEMBRANE-ASSOCIATED GUANYLATE KINASE, WW AND PDZ DOMAIN-CONTAINING PROTEIN 2"/>
    <property type="match status" value="1"/>
</dbReference>
<feature type="region of interest" description="Disordered" evidence="7">
    <location>
        <begin position="203"/>
        <end position="306"/>
    </location>
</feature>
<dbReference type="GeneTree" id="ENSGT00940000155057"/>
<comment type="similarity">
    <text evidence="2">Belongs to the MAGUK family.</text>
</comment>
<dbReference type="GO" id="GO:0070699">
    <property type="term" value="F:type II activin receptor binding"/>
    <property type="evidence" value="ECO:0007669"/>
    <property type="project" value="TreeGrafter"/>
</dbReference>
<feature type="region of interest" description="Disordered" evidence="7">
    <location>
        <begin position="548"/>
        <end position="577"/>
    </location>
</feature>